<feature type="compositionally biased region" description="Pro residues" evidence="1">
    <location>
        <begin position="380"/>
        <end position="390"/>
    </location>
</feature>
<sequence length="789" mass="80333">MISQPQQRLGGQRPRGRGDERLGDQLLEAASGGPQASGAAPAAAGAGQGANAPLDVAQPHALGVQAAAEAAPASRQPTSTPPTPATPHVLELAVMLAEAVPAPARPLERPAAVPPYRAFIKRRSLLYKIPGYEPEDVPAGYQERLAALVRARGGGRRLGAVYLRAGCLEVLLESEEWGVLESGPQTDGGGSSSSWVGPEAATAAAAAAAAAEGRQSVVGRSMGQAGLGTGSLEEDELGSCSRNEIAALIWALQAPEAEEEDWGAAGDGRVAESGAPRLGSTLEGLAGGRGDVQQASGSEAAGVALQAEVEVEAASCGCSAAGQMERQPSSGSIAAAPPRPIASLMDRHLPQPPVITVVMLEPRVLLLPPPPARVRCPASSRPPQPQPQPLHLPYHSPVNLVSEQQDQPQPSHQPPLPPPRAAAALHAVVSCTSCALPYGEGAAQSDAGLEVLVLSGGCYLPVRLGWQLQLQGYGYGAGGSVASGTVARQDADRPQLLTVELLELPARPGIALVDFRWCGRPFCVVPLLLTADPHVAAELGSVAASWPYSPSELDSLLLDYGTWECHTSAASPASARPPPAPTNLARSLDGDGGGSSCGDGVADTPAALAATASREAIVAASLVTLGRHLLRCAEAAGWRHTAARLQATSQTTADPAAARSMAPVAAAVDSGAAPIMGGTVRPPPGLRLALAAARALPQRYGNSIGSRAAEAAAAPTDWLLALSFALGLRRGPPADEAAYRKFTEPWALAHAHSMWVQLCWGQGSAGGGGGLGCGAGAAVSPRQTGRLPF</sequence>
<dbReference type="AlphaFoldDB" id="A0A2J7ZYJ4"/>
<dbReference type="Proteomes" id="UP000236333">
    <property type="component" value="Unassembled WGS sequence"/>
</dbReference>
<evidence type="ECO:0000313" key="2">
    <source>
        <dbReference type="EMBL" id="PNH05337.1"/>
    </source>
</evidence>
<reference evidence="2 3" key="1">
    <citation type="journal article" date="2017" name="Mol. Biol. Evol.">
        <title>The 4-celled Tetrabaena socialis nuclear genome reveals the essential components for genetic control of cell number at the origin of multicellularity in the volvocine lineage.</title>
        <authorList>
            <person name="Featherston J."/>
            <person name="Arakaki Y."/>
            <person name="Hanschen E.R."/>
            <person name="Ferris P.J."/>
            <person name="Michod R.E."/>
            <person name="Olson B.J.S.C."/>
            <person name="Nozaki H."/>
            <person name="Durand P.M."/>
        </authorList>
    </citation>
    <scope>NUCLEOTIDE SEQUENCE [LARGE SCALE GENOMIC DNA]</scope>
    <source>
        <strain evidence="2 3">NIES-571</strain>
    </source>
</reference>
<comment type="caution">
    <text evidence="2">The sequence shown here is derived from an EMBL/GenBank/DDBJ whole genome shotgun (WGS) entry which is preliminary data.</text>
</comment>
<accession>A0A2J7ZYJ4</accession>
<feature type="compositionally biased region" description="Low complexity" evidence="1">
    <location>
        <begin position="66"/>
        <end position="78"/>
    </location>
</feature>
<dbReference type="EMBL" id="PGGS01000313">
    <property type="protein sequence ID" value="PNH05337.1"/>
    <property type="molecule type" value="Genomic_DNA"/>
</dbReference>
<organism evidence="2 3">
    <name type="scientific">Tetrabaena socialis</name>
    <dbReference type="NCBI Taxonomy" id="47790"/>
    <lineage>
        <taxon>Eukaryota</taxon>
        <taxon>Viridiplantae</taxon>
        <taxon>Chlorophyta</taxon>
        <taxon>core chlorophytes</taxon>
        <taxon>Chlorophyceae</taxon>
        <taxon>CS clade</taxon>
        <taxon>Chlamydomonadales</taxon>
        <taxon>Tetrabaenaceae</taxon>
        <taxon>Tetrabaena</taxon>
    </lineage>
</organism>
<feature type="region of interest" description="Disordered" evidence="1">
    <location>
        <begin position="375"/>
        <end position="395"/>
    </location>
</feature>
<proteinExistence type="predicted"/>
<keyword evidence="3" id="KW-1185">Reference proteome</keyword>
<name>A0A2J7ZYJ4_9CHLO</name>
<feature type="compositionally biased region" description="Low complexity" evidence="1">
    <location>
        <begin position="1"/>
        <end position="12"/>
    </location>
</feature>
<protein>
    <submittedName>
        <fullName evidence="2">Uncharacterized protein</fullName>
    </submittedName>
</protein>
<evidence type="ECO:0000256" key="1">
    <source>
        <dbReference type="SAM" id="MobiDB-lite"/>
    </source>
</evidence>
<feature type="region of interest" description="Disordered" evidence="1">
    <location>
        <begin position="1"/>
        <end position="86"/>
    </location>
</feature>
<feature type="compositionally biased region" description="Low complexity" evidence="1">
    <location>
        <begin position="29"/>
        <end position="45"/>
    </location>
</feature>
<evidence type="ECO:0000313" key="3">
    <source>
        <dbReference type="Proteomes" id="UP000236333"/>
    </source>
</evidence>
<gene>
    <name evidence="2" type="ORF">TSOC_008424</name>
</gene>
<feature type="region of interest" description="Disordered" evidence="1">
    <location>
        <begin position="568"/>
        <end position="597"/>
    </location>
</feature>